<dbReference type="InterPro" id="IPR023299">
    <property type="entry name" value="ATPase_P-typ_cyto_dom_N"/>
</dbReference>
<evidence type="ECO:0000256" key="10">
    <source>
        <dbReference type="ARBA" id="ARBA00023136"/>
    </source>
</evidence>
<evidence type="ECO:0000256" key="7">
    <source>
        <dbReference type="ARBA" id="ARBA00022840"/>
    </source>
</evidence>
<dbReference type="AlphaFoldDB" id="A0AA88W380"/>
<dbReference type="GO" id="GO:0016887">
    <property type="term" value="F:ATP hydrolysis activity"/>
    <property type="evidence" value="ECO:0007669"/>
    <property type="project" value="InterPro"/>
</dbReference>
<reference evidence="11" key="1">
    <citation type="submission" date="2022-12" db="EMBL/GenBank/DDBJ databases">
        <title>Draft genome assemblies for two species of Escallonia (Escalloniales).</title>
        <authorList>
            <person name="Chanderbali A."/>
            <person name="Dervinis C."/>
            <person name="Anghel I."/>
            <person name="Soltis D."/>
            <person name="Soltis P."/>
            <person name="Zapata F."/>
        </authorList>
    </citation>
    <scope>NUCLEOTIDE SEQUENCE</scope>
    <source>
        <strain evidence="11">UCBG64.0493</strain>
        <tissue evidence="11">Leaf</tissue>
    </source>
</reference>
<keyword evidence="6" id="KW-0547">Nucleotide-binding</keyword>
<keyword evidence="4" id="KW-0812">Transmembrane</keyword>
<dbReference type="Gene3D" id="3.40.50.1000">
    <property type="entry name" value="HAD superfamily/HAD-like"/>
    <property type="match status" value="1"/>
</dbReference>
<dbReference type="GO" id="GO:0046872">
    <property type="term" value="F:metal ion binding"/>
    <property type="evidence" value="ECO:0007669"/>
    <property type="project" value="UniProtKB-KW"/>
</dbReference>
<dbReference type="InterPro" id="IPR023214">
    <property type="entry name" value="HAD_sf"/>
</dbReference>
<evidence type="ECO:0000256" key="5">
    <source>
        <dbReference type="ARBA" id="ARBA00022723"/>
    </source>
</evidence>
<dbReference type="Proteomes" id="UP001188597">
    <property type="component" value="Unassembled WGS sequence"/>
</dbReference>
<dbReference type="PRINTS" id="PR00120">
    <property type="entry name" value="HATPASE"/>
</dbReference>
<keyword evidence="8" id="KW-0460">Magnesium</keyword>
<evidence type="ECO:0000256" key="3">
    <source>
        <dbReference type="ARBA" id="ARBA00022553"/>
    </source>
</evidence>
<evidence type="ECO:0000256" key="2">
    <source>
        <dbReference type="ARBA" id="ARBA00008804"/>
    </source>
</evidence>
<comment type="caution">
    <text evidence="11">The sequence shown here is derived from an EMBL/GenBank/DDBJ whole genome shotgun (WGS) entry which is preliminary data.</text>
</comment>
<dbReference type="SUPFAM" id="SSF81660">
    <property type="entry name" value="Metal cation-transporting ATPase, ATP-binding domain N"/>
    <property type="match status" value="1"/>
</dbReference>
<evidence type="ECO:0000256" key="4">
    <source>
        <dbReference type="ARBA" id="ARBA00022692"/>
    </source>
</evidence>
<keyword evidence="5" id="KW-0479">Metal-binding</keyword>
<evidence type="ECO:0000256" key="8">
    <source>
        <dbReference type="ARBA" id="ARBA00022842"/>
    </source>
</evidence>
<protein>
    <submittedName>
        <fullName evidence="11">Uncharacterized protein</fullName>
    </submittedName>
</protein>
<evidence type="ECO:0000256" key="1">
    <source>
        <dbReference type="ARBA" id="ARBA00004141"/>
    </source>
</evidence>
<keyword evidence="12" id="KW-1185">Reference proteome</keyword>
<dbReference type="GO" id="GO:0005524">
    <property type="term" value="F:ATP binding"/>
    <property type="evidence" value="ECO:0007669"/>
    <property type="project" value="UniProtKB-KW"/>
</dbReference>
<evidence type="ECO:0000313" key="12">
    <source>
        <dbReference type="Proteomes" id="UP001188597"/>
    </source>
</evidence>
<organism evidence="11 12">
    <name type="scientific">Escallonia herrerae</name>
    <dbReference type="NCBI Taxonomy" id="1293975"/>
    <lineage>
        <taxon>Eukaryota</taxon>
        <taxon>Viridiplantae</taxon>
        <taxon>Streptophyta</taxon>
        <taxon>Embryophyta</taxon>
        <taxon>Tracheophyta</taxon>
        <taxon>Spermatophyta</taxon>
        <taxon>Magnoliopsida</taxon>
        <taxon>eudicotyledons</taxon>
        <taxon>Gunneridae</taxon>
        <taxon>Pentapetalae</taxon>
        <taxon>asterids</taxon>
        <taxon>campanulids</taxon>
        <taxon>Escalloniales</taxon>
        <taxon>Escalloniaceae</taxon>
        <taxon>Escallonia</taxon>
    </lineage>
</organism>
<keyword evidence="7" id="KW-0067">ATP-binding</keyword>
<accession>A0AA88W380</accession>
<name>A0AA88W380_9ASTE</name>
<evidence type="ECO:0000256" key="9">
    <source>
        <dbReference type="ARBA" id="ARBA00022989"/>
    </source>
</evidence>
<dbReference type="FunFam" id="3.40.50.1000:FF:000211">
    <property type="entry name" value="Plasma membrane ATPase"/>
    <property type="match status" value="1"/>
</dbReference>
<comment type="subcellular location">
    <subcellularLocation>
        <location evidence="1">Membrane</location>
        <topology evidence="1">Multi-pass membrane protein</topology>
    </subcellularLocation>
</comment>
<evidence type="ECO:0000313" key="11">
    <source>
        <dbReference type="EMBL" id="KAK3018469.1"/>
    </source>
</evidence>
<sequence>MGCLNKISLARAGITEVHFLPFNPVKKGTAITYIDYSGNWHRSSKGAPGQIIDFCELKGDARKRAHEIIDNFANRGLHSLAAGRQAVPEKNKESAGSPWEFVGLLPLFQPPRHDSAETIRKALDRVNGKMITGDQLAIGKETGRRLGMGPNMYPSSSFLSQSKDESITSIPFDELIEKADGFASVFPRKSILILFRQRDLLLTT</sequence>
<keyword evidence="9" id="KW-1133">Transmembrane helix</keyword>
<keyword evidence="10" id="KW-0472">Membrane</keyword>
<comment type="similarity">
    <text evidence="2">Belongs to the cation transport ATPase (P-type) (TC 3.A.3) family. Type IIIA subfamily.</text>
</comment>
<proteinExistence type="inferred from homology"/>
<dbReference type="Gene3D" id="3.40.1110.10">
    <property type="entry name" value="Calcium-transporting ATPase, cytoplasmic domain N"/>
    <property type="match status" value="1"/>
</dbReference>
<dbReference type="GO" id="GO:0016020">
    <property type="term" value="C:membrane"/>
    <property type="evidence" value="ECO:0007669"/>
    <property type="project" value="UniProtKB-SubCell"/>
</dbReference>
<keyword evidence="3" id="KW-0597">Phosphoprotein</keyword>
<gene>
    <name evidence="11" type="ORF">RJ639_004129</name>
</gene>
<evidence type="ECO:0000256" key="6">
    <source>
        <dbReference type="ARBA" id="ARBA00022741"/>
    </source>
</evidence>
<dbReference type="EMBL" id="JAVXUP010000935">
    <property type="protein sequence ID" value="KAK3018469.1"/>
    <property type="molecule type" value="Genomic_DNA"/>
</dbReference>
<dbReference type="InterPro" id="IPR001757">
    <property type="entry name" value="P_typ_ATPase"/>
</dbReference>
<dbReference type="PANTHER" id="PTHR42861">
    <property type="entry name" value="CALCIUM-TRANSPORTING ATPASE"/>
    <property type="match status" value="1"/>
</dbReference>